<dbReference type="PANTHER" id="PTHR11439:SF455">
    <property type="entry name" value="RLK (RECEPTOR-LIKE PROTEIN KINASE) 8, PUTATIVE-RELATED"/>
    <property type="match status" value="1"/>
</dbReference>
<evidence type="ECO:0000313" key="1">
    <source>
        <dbReference type="Proteomes" id="UP000235220"/>
    </source>
</evidence>
<gene>
    <name evidence="2" type="primary">LOC118344837</name>
</gene>
<keyword evidence="1" id="KW-1185">Reference proteome</keyword>
<proteinExistence type="predicted"/>
<dbReference type="AlphaFoldDB" id="A0A6P9ECS8"/>
<dbReference type="Proteomes" id="UP000235220">
    <property type="component" value="Chromosome 16"/>
</dbReference>
<dbReference type="RefSeq" id="XP_035542158.1">
    <property type="nucleotide sequence ID" value="XM_035686265.1"/>
</dbReference>
<sequence length="156" mass="17890">MAPLSAMAFAPVGRLECISTRDLKEDVYMQQPPEFVNPNLPHHVFKDLGPLQYFLGIEVSRNPSSLYLSQSKYISDLLFRSNMHQSKPISIPLSASIKLTALDGHSFKDPQFYRSIIGRFQYLAVTQPDISFAVNKVCQFMHYPRLPHWHAVKRIL</sequence>
<name>A0A6P9ECS8_JUGRE</name>
<dbReference type="KEGG" id="jre:118344837"/>
<dbReference type="PANTHER" id="PTHR11439">
    <property type="entry name" value="GAG-POL-RELATED RETROTRANSPOSON"/>
    <property type="match status" value="1"/>
</dbReference>
<reference evidence="2" key="1">
    <citation type="submission" date="2025-08" db="UniProtKB">
        <authorList>
            <consortium name="RefSeq"/>
        </authorList>
    </citation>
    <scope>IDENTIFICATION</scope>
    <source>
        <tissue evidence="2">Leaves</tissue>
    </source>
</reference>
<dbReference type="OrthoDB" id="414945at2759"/>
<protein>
    <submittedName>
        <fullName evidence="2">Uncharacterized mitochondrial protein AtMg00810-like</fullName>
    </submittedName>
</protein>
<accession>A0A6P9ECS8</accession>
<organism evidence="1 2">
    <name type="scientific">Juglans regia</name>
    <name type="common">English walnut</name>
    <dbReference type="NCBI Taxonomy" id="51240"/>
    <lineage>
        <taxon>Eukaryota</taxon>
        <taxon>Viridiplantae</taxon>
        <taxon>Streptophyta</taxon>
        <taxon>Embryophyta</taxon>
        <taxon>Tracheophyta</taxon>
        <taxon>Spermatophyta</taxon>
        <taxon>Magnoliopsida</taxon>
        <taxon>eudicotyledons</taxon>
        <taxon>Gunneridae</taxon>
        <taxon>Pentapetalae</taxon>
        <taxon>rosids</taxon>
        <taxon>fabids</taxon>
        <taxon>Fagales</taxon>
        <taxon>Juglandaceae</taxon>
        <taxon>Juglans</taxon>
    </lineage>
</organism>
<dbReference type="InParanoid" id="A0A6P9ECS8"/>
<evidence type="ECO:0000313" key="2">
    <source>
        <dbReference type="RefSeq" id="XP_035542158.1"/>
    </source>
</evidence>
<dbReference type="GeneID" id="118344837"/>